<comment type="caution">
    <text evidence="3">The sequence shown here is derived from an EMBL/GenBank/DDBJ whole genome shotgun (WGS) entry which is preliminary data.</text>
</comment>
<dbReference type="InterPro" id="IPR009057">
    <property type="entry name" value="Homeodomain-like_sf"/>
</dbReference>
<feature type="compositionally biased region" description="Acidic residues" evidence="1">
    <location>
        <begin position="246"/>
        <end position="260"/>
    </location>
</feature>
<evidence type="ECO:0000313" key="4">
    <source>
        <dbReference type="Proteomes" id="UP001629113"/>
    </source>
</evidence>
<proteinExistence type="predicted"/>
<evidence type="ECO:0000256" key="1">
    <source>
        <dbReference type="SAM" id="MobiDB-lite"/>
    </source>
</evidence>
<name>A0ABR4PQE7_9HELO</name>
<dbReference type="Proteomes" id="UP001629113">
    <property type="component" value="Unassembled WGS sequence"/>
</dbReference>
<dbReference type="Pfam" id="PF13921">
    <property type="entry name" value="Myb_DNA-bind_6"/>
    <property type="match status" value="1"/>
</dbReference>
<feature type="domain" description="Myb-like" evidence="2">
    <location>
        <begin position="126"/>
        <end position="170"/>
    </location>
</feature>
<gene>
    <name evidence="3" type="ORF">PVAG01_02345</name>
</gene>
<keyword evidence="4" id="KW-1185">Reference proteome</keyword>
<reference evidence="3 4" key="1">
    <citation type="submission" date="2024-06" db="EMBL/GenBank/DDBJ databases">
        <title>Complete genome of Phlyctema vagabunda strain 19-DSS-EL-015.</title>
        <authorList>
            <person name="Fiorenzani C."/>
        </authorList>
    </citation>
    <scope>NUCLEOTIDE SEQUENCE [LARGE SCALE GENOMIC DNA]</scope>
    <source>
        <strain evidence="3 4">19-DSS-EL-015</strain>
    </source>
</reference>
<sequence>MPKVIRGSQNQGYYRSTPLTVVSNNGVQSRHTRVSSQNNNQIQDLAQAQIQISDTMPQLPSAHQHQQSHQNYYSTASAMQQAQQYAAISQQGYPNGGPVQQPLQYQTIQPQVQQPPVVHSLRPSSGAWSTTDDQTLMTARAQSMGWASIQSNYFPNKTSNACRKRHERLVENSRNSGWDGAKMQNLARQYMAKRRDIWKELAAESGEKWTVVEAKCMEWGLKNLGAAARSGIRQEKRELNRNSTTFEDDSGLGMDEEEGFSDGSNGNGYAGYANAGLMVQQQQQQAAYDAHAHRRSTQQQQQYQQRLASMDMGIGSIINRPN</sequence>
<dbReference type="PROSITE" id="PS50090">
    <property type="entry name" value="MYB_LIKE"/>
    <property type="match status" value="1"/>
</dbReference>
<protein>
    <submittedName>
        <fullName evidence="3">Myb family transcription factor</fullName>
    </submittedName>
</protein>
<dbReference type="CDD" id="cd00167">
    <property type="entry name" value="SANT"/>
    <property type="match status" value="1"/>
</dbReference>
<accession>A0ABR4PQE7</accession>
<evidence type="ECO:0000259" key="2">
    <source>
        <dbReference type="PROSITE" id="PS50090"/>
    </source>
</evidence>
<dbReference type="InterPro" id="IPR001005">
    <property type="entry name" value="SANT/Myb"/>
</dbReference>
<feature type="region of interest" description="Disordered" evidence="1">
    <location>
        <begin position="242"/>
        <end position="266"/>
    </location>
</feature>
<organism evidence="3 4">
    <name type="scientific">Phlyctema vagabunda</name>
    <dbReference type="NCBI Taxonomy" id="108571"/>
    <lineage>
        <taxon>Eukaryota</taxon>
        <taxon>Fungi</taxon>
        <taxon>Dikarya</taxon>
        <taxon>Ascomycota</taxon>
        <taxon>Pezizomycotina</taxon>
        <taxon>Leotiomycetes</taxon>
        <taxon>Helotiales</taxon>
        <taxon>Dermateaceae</taxon>
        <taxon>Phlyctema</taxon>
    </lineage>
</organism>
<dbReference type="EMBL" id="JBFCZG010000002">
    <property type="protein sequence ID" value="KAL3425554.1"/>
    <property type="molecule type" value="Genomic_DNA"/>
</dbReference>
<feature type="region of interest" description="Disordered" evidence="1">
    <location>
        <begin position="285"/>
        <end position="306"/>
    </location>
</feature>
<evidence type="ECO:0000313" key="3">
    <source>
        <dbReference type="EMBL" id="KAL3425554.1"/>
    </source>
</evidence>
<dbReference type="SUPFAM" id="SSF46689">
    <property type="entry name" value="Homeodomain-like"/>
    <property type="match status" value="1"/>
</dbReference>